<dbReference type="EMBL" id="BLPG01000001">
    <property type="protein sequence ID" value="GFJ86612.1"/>
    <property type="molecule type" value="Genomic_DNA"/>
</dbReference>
<name>A0A6V8KN62_9ACTN</name>
<evidence type="ECO:0000313" key="2">
    <source>
        <dbReference type="EMBL" id="GFJ86612.1"/>
    </source>
</evidence>
<evidence type="ECO:0008006" key="4">
    <source>
        <dbReference type="Google" id="ProtNLM"/>
    </source>
</evidence>
<sequence>MRAVRQIITAGAVIAGMLMGGGAAAASPSATSCALTVGNVGYSAGMFYAGGRLSGDCYGQVTVDLQLSSTAAGPFSTVETAVTYPLNPDAQGGTAWFLEAYNTYGCGFYYRAVGTYADLTATSPLAQRPC</sequence>
<feature type="signal peptide" evidence="1">
    <location>
        <begin position="1"/>
        <end position="25"/>
    </location>
</feature>
<feature type="chain" id="PRO_5028813076" description="Spore-associated protein A" evidence="1">
    <location>
        <begin position="26"/>
        <end position="130"/>
    </location>
</feature>
<organism evidence="2 3">
    <name type="scientific">Phytohabitans rumicis</name>
    <dbReference type="NCBI Taxonomy" id="1076125"/>
    <lineage>
        <taxon>Bacteria</taxon>
        <taxon>Bacillati</taxon>
        <taxon>Actinomycetota</taxon>
        <taxon>Actinomycetes</taxon>
        <taxon>Micromonosporales</taxon>
        <taxon>Micromonosporaceae</taxon>
    </lineage>
</organism>
<keyword evidence="1" id="KW-0732">Signal</keyword>
<dbReference type="AlphaFoldDB" id="A0A6V8KN62"/>
<reference evidence="2 3" key="2">
    <citation type="submission" date="2020-03" db="EMBL/GenBank/DDBJ databases">
        <authorList>
            <person name="Ichikawa N."/>
            <person name="Kimura A."/>
            <person name="Kitahashi Y."/>
            <person name="Uohara A."/>
        </authorList>
    </citation>
    <scope>NUCLEOTIDE SEQUENCE [LARGE SCALE GENOMIC DNA]</scope>
    <source>
        <strain evidence="2 3">NBRC 108638</strain>
    </source>
</reference>
<comment type="caution">
    <text evidence="2">The sequence shown here is derived from an EMBL/GenBank/DDBJ whole genome shotgun (WGS) entry which is preliminary data.</text>
</comment>
<proteinExistence type="predicted"/>
<protein>
    <recommendedName>
        <fullName evidence="4">Spore-associated protein A</fullName>
    </recommendedName>
</protein>
<keyword evidence="3" id="KW-1185">Reference proteome</keyword>
<evidence type="ECO:0000256" key="1">
    <source>
        <dbReference type="SAM" id="SignalP"/>
    </source>
</evidence>
<dbReference type="RefSeq" id="WP_173073191.1">
    <property type="nucleotide sequence ID" value="NZ_BAABJB010000030.1"/>
</dbReference>
<dbReference type="PROSITE" id="PS51257">
    <property type="entry name" value="PROKAR_LIPOPROTEIN"/>
    <property type="match status" value="1"/>
</dbReference>
<reference evidence="2 3" key="1">
    <citation type="submission" date="2020-03" db="EMBL/GenBank/DDBJ databases">
        <title>Whole genome shotgun sequence of Phytohabitans rumicis NBRC 108638.</title>
        <authorList>
            <person name="Komaki H."/>
            <person name="Tamura T."/>
        </authorList>
    </citation>
    <scope>NUCLEOTIDE SEQUENCE [LARGE SCALE GENOMIC DNA]</scope>
    <source>
        <strain evidence="2 3">NBRC 108638</strain>
    </source>
</reference>
<accession>A0A6V8KN62</accession>
<gene>
    <name evidence="2" type="ORF">Prum_002540</name>
</gene>
<evidence type="ECO:0000313" key="3">
    <source>
        <dbReference type="Proteomes" id="UP000482960"/>
    </source>
</evidence>
<dbReference type="Proteomes" id="UP000482960">
    <property type="component" value="Unassembled WGS sequence"/>
</dbReference>